<dbReference type="RefSeq" id="WP_163671735.1">
    <property type="nucleotide sequence ID" value="NZ_QZCE01000002.1"/>
</dbReference>
<sequence>MAKEIERKFLVQGDTWRDLAEGHYYCQGYVATQGKQTVRVRIIGEQGYLTLKGPVVGMSRSEFEYEIPTVDAQAMLAELCQKPFVEKNRYRIPMAAVVWEVDEFLGENQGLILAEVELSHVGQTIELPTWIGQEVTGDPRYYNSNLVKNPFRDWGLSKNP</sequence>
<organism evidence="3 4">
    <name type="scientific">Adonisia turfae CCMR0082</name>
    <dbReference type="NCBI Taxonomy" id="2304604"/>
    <lineage>
        <taxon>Bacteria</taxon>
        <taxon>Bacillati</taxon>
        <taxon>Cyanobacteriota</taxon>
        <taxon>Adonisia</taxon>
        <taxon>Adonisia turfae</taxon>
    </lineage>
</organism>
<protein>
    <submittedName>
        <fullName evidence="3">CYTH domain-containing protein</fullName>
    </submittedName>
</protein>
<dbReference type="InterPro" id="IPR033469">
    <property type="entry name" value="CYTH-like_dom_sf"/>
</dbReference>
<dbReference type="SUPFAM" id="SSF55154">
    <property type="entry name" value="CYTH-like phosphatases"/>
    <property type="match status" value="1"/>
</dbReference>
<name>A0A6M0SBF1_9CYAN</name>
<dbReference type="PANTHER" id="PTHR40114:SF1">
    <property type="entry name" value="SLR0698 PROTEIN"/>
    <property type="match status" value="1"/>
</dbReference>
<dbReference type="InterPro" id="IPR012042">
    <property type="entry name" value="NeuTTM/CthTTM-like"/>
</dbReference>
<dbReference type="PIRSF" id="PIRSF016487">
    <property type="entry name" value="CYTH_UCP016487"/>
    <property type="match status" value="1"/>
</dbReference>
<gene>
    <name evidence="3" type="ORF">D0962_22010</name>
</gene>
<dbReference type="Gene3D" id="2.40.320.10">
    <property type="entry name" value="Hypothetical Protein Pfu-838710-001"/>
    <property type="match status" value="1"/>
</dbReference>
<accession>A0A6M0SBF1</accession>
<evidence type="ECO:0000313" key="4">
    <source>
        <dbReference type="Proteomes" id="UP000473574"/>
    </source>
</evidence>
<evidence type="ECO:0000313" key="3">
    <source>
        <dbReference type="EMBL" id="NEZ65413.1"/>
    </source>
</evidence>
<dbReference type="CDD" id="cd07891">
    <property type="entry name" value="CYTH-like_CthTTM-like_1"/>
    <property type="match status" value="1"/>
</dbReference>
<dbReference type="Proteomes" id="UP000473574">
    <property type="component" value="Unassembled WGS sequence"/>
</dbReference>
<dbReference type="InterPro" id="IPR023577">
    <property type="entry name" value="CYTH_domain"/>
</dbReference>
<dbReference type="PROSITE" id="PS51707">
    <property type="entry name" value="CYTH"/>
    <property type="match status" value="1"/>
</dbReference>
<dbReference type="Pfam" id="PF01928">
    <property type="entry name" value="CYTH"/>
    <property type="match status" value="1"/>
</dbReference>
<comment type="caution">
    <text evidence="3">The sequence shown here is derived from an EMBL/GenBank/DDBJ whole genome shotgun (WGS) entry which is preliminary data.</text>
</comment>
<dbReference type="EMBL" id="QZCE01000002">
    <property type="protein sequence ID" value="NEZ65413.1"/>
    <property type="molecule type" value="Genomic_DNA"/>
</dbReference>
<evidence type="ECO:0000259" key="2">
    <source>
        <dbReference type="PROSITE" id="PS51707"/>
    </source>
</evidence>
<evidence type="ECO:0000256" key="1">
    <source>
        <dbReference type="PIRSR" id="PIRSR016487-1"/>
    </source>
</evidence>
<dbReference type="AlphaFoldDB" id="A0A6M0SBF1"/>
<dbReference type="PANTHER" id="PTHR40114">
    <property type="entry name" value="SLR0698 PROTEIN"/>
    <property type="match status" value="1"/>
</dbReference>
<reference evidence="3 4" key="1">
    <citation type="journal article" date="2020" name="Microb. Ecol.">
        <title>Ecogenomics of the Marine Benthic Filamentous Cyanobacterium Adonisia.</title>
        <authorList>
            <person name="Walter J.M."/>
            <person name="Coutinho F.H."/>
            <person name="Leomil L."/>
            <person name="Hargreaves P.I."/>
            <person name="Campeao M.E."/>
            <person name="Vieira V.V."/>
            <person name="Silva B.S."/>
            <person name="Fistarol G.O."/>
            <person name="Salomon P.S."/>
            <person name="Sawabe T."/>
            <person name="Mino S."/>
            <person name="Hosokawa M."/>
            <person name="Miyashita H."/>
            <person name="Maruyama F."/>
            <person name="van Verk M.C."/>
            <person name="Dutilh B.E."/>
            <person name="Thompson C.C."/>
            <person name="Thompson F.L."/>
        </authorList>
    </citation>
    <scope>NUCLEOTIDE SEQUENCE [LARGE SCALE GENOMIC DNA]</scope>
    <source>
        <strain evidence="3 4">CCMR0082</strain>
    </source>
</reference>
<feature type="active site" description="Proton acceptor" evidence="1">
    <location>
        <position position="29"/>
    </location>
</feature>
<dbReference type="SMART" id="SM01118">
    <property type="entry name" value="CYTH"/>
    <property type="match status" value="1"/>
</dbReference>
<feature type="domain" description="CYTH" evidence="2">
    <location>
        <begin position="2"/>
        <end position="148"/>
    </location>
</feature>
<proteinExistence type="predicted"/>